<dbReference type="AlphaFoldDB" id="A0A6J4U3A1"/>
<organism evidence="2">
    <name type="scientific">uncultured Segetibacter sp</name>
    <dbReference type="NCBI Taxonomy" id="481133"/>
    <lineage>
        <taxon>Bacteria</taxon>
        <taxon>Pseudomonadati</taxon>
        <taxon>Bacteroidota</taxon>
        <taxon>Chitinophagia</taxon>
        <taxon>Chitinophagales</taxon>
        <taxon>Chitinophagaceae</taxon>
        <taxon>Segetibacter</taxon>
        <taxon>environmental samples</taxon>
    </lineage>
</organism>
<feature type="compositionally biased region" description="Polar residues" evidence="1">
    <location>
        <begin position="1"/>
        <end position="11"/>
    </location>
</feature>
<evidence type="ECO:0000256" key="1">
    <source>
        <dbReference type="SAM" id="MobiDB-lite"/>
    </source>
</evidence>
<feature type="non-terminal residue" evidence="2">
    <location>
        <position position="30"/>
    </location>
</feature>
<reference evidence="2" key="1">
    <citation type="submission" date="2020-02" db="EMBL/GenBank/DDBJ databases">
        <authorList>
            <person name="Meier V. D."/>
        </authorList>
    </citation>
    <scope>NUCLEOTIDE SEQUENCE</scope>
    <source>
        <strain evidence="2">AVDCRST_MAG96</strain>
    </source>
</reference>
<accession>A0A6J4U3A1</accession>
<dbReference type="EMBL" id="CADCVN010001638">
    <property type="protein sequence ID" value="CAA9539518.1"/>
    <property type="molecule type" value="Genomic_DNA"/>
</dbReference>
<proteinExistence type="predicted"/>
<name>A0A6J4U3A1_9BACT</name>
<sequence length="30" mass="3305">GKQANNSNISASLLGGENRQQGQIFHPFYQ</sequence>
<feature type="non-terminal residue" evidence="2">
    <location>
        <position position="1"/>
    </location>
</feature>
<gene>
    <name evidence="2" type="ORF">AVDCRST_MAG96-4182</name>
</gene>
<protein>
    <submittedName>
        <fullName evidence="2">Uncharacterized protein</fullName>
    </submittedName>
</protein>
<evidence type="ECO:0000313" key="2">
    <source>
        <dbReference type="EMBL" id="CAA9539518.1"/>
    </source>
</evidence>
<feature type="region of interest" description="Disordered" evidence="1">
    <location>
        <begin position="1"/>
        <end position="30"/>
    </location>
</feature>